<dbReference type="AlphaFoldDB" id="C3N5W3"/>
<name>C3N5W3_SACI3</name>
<dbReference type="GeneID" id="84055961"/>
<sequence length="65" mass="7670">MVKRKDWEAADDLGEILDGIEGLGDCNKYEMEKLREVCEKLNSIYDLIDEVYRELEDIDEDEVEE</sequence>
<evidence type="ECO:0000313" key="1">
    <source>
        <dbReference type="EMBL" id="ACP55388.1"/>
    </source>
</evidence>
<dbReference type="HOGENOM" id="CLU_2839528_0_0_2"/>
<dbReference type="KEGG" id="sim:M1627_1506"/>
<gene>
    <name evidence="1" type="ordered locus">M1627_1506</name>
</gene>
<dbReference type="Proteomes" id="UP000002307">
    <property type="component" value="Chromosome"/>
</dbReference>
<dbReference type="EMBL" id="CP001401">
    <property type="protein sequence ID" value="ACP55388.1"/>
    <property type="molecule type" value="Genomic_DNA"/>
</dbReference>
<dbReference type="RefSeq" id="WP_012718832.1">
    <property type="nucleotide sequence ID" value="NC_012632.1"/>
</dbReference>
<proteinExistence type="predicted"/>
<protein>
    <submittedName>
        <fullName evidence="1">Uncharacterized protein</fullName>
    </submittedName>
</protein>
<accession>C3N5W3</accession>
<evidence type="ECO:0000313" key="2">
    <source>
        <dbReference type="Proteomes" id="UP000002307"/>
    </source>
</evidence>
<organism evidence="1 2">
    <name type="scientific">Saccharolobus islandicus (strain M.16.27)</name>
    <name type="common">Sulfolobus islandicus</name>
    <dbReference type="NCBI Taxonomy" id="427318"/>
    <lineage>
        <taxon>Archaea</taxon>
        <taxon>Thermoproteota</taxon>
        <taxon>Thermoprotei</taxon>
        <taxon>Sulfolobales</taxon>
        <taxon>Sulfolobaceae</taxon>
        <taxon>Saccharolobus</taxon>
    </lineage>
</organism>
<reference evidence="1 2" key="1">
    <citation type="journal article" date="2009" name="Proc. Natl. Acad. Sci. U.S.A.">
        <title>Biogeography of the Sulfolobus islandicus pan-genome.</title>
        <authorList>
            <person name="Reno M.L."/>
            <person name="Held N.L."/>
            <person name="Fields C.J."/>
            <person name="Burke P.V."/>
            <person name="Whitaker R.J."/>
        </authorList>
    </citation>
    <scope>NUCLEOTIDE SEQUENCE [LARGE SCALE GENOMIC DNA]</scope>
    <source>
        <strain evidence="1 2">M.16.27</strain>
    </source>
</reference>